<evidence type="ECO:0000256" key="11">
    <source>
        <dbReference type="PIRSR" id="PIRSR006268-2"/>
    </source>
</evidence>
<dbReference type="InterPro" id="IPR024932">
    <property type="entry name" value="ApbE"/>
</dbReference>
<keyword evidence="13" id="KW-1185">Reference proteome</keyword>
<protein>
    <recommendedName>
        <fullName evidence="2 10">FAD:protein FMN transferase</fullName>
        <ecNumber evidence="1 10">2.7.1.180</ecNumber>
    </recommendedName>
    <alternativeName>
        <fullName evidence="8 10">Flavin transferase</fullName>
    </alternativeName>
</protein>
<dbReference type="PIRSF" id="PIRSF006268">
    <property type="entry name" value="ApbE"/>
    <property type="match status" value="1"/>
</dbReference>
<evidence type="ECO:0000256" key="7">
    <source>
        <dbReference type="ARBA" id="ARBA00022842"/>
    </source>
</evidence>
<keyword evidence="5 10" id="KW-0479">Metal-binding</keyword>
<keyword evidence="7 10" id="KW-0460">Magnesium</keyword>
<reference evidence="12 13" key="1">
    <citation type="submission" date="2017-04" db="EMBL/GenBank/DDBJ databases">
        <authorList>
            <person name="Afonso C.L."/>
            <person name="Miller P.J."/>
            <person name="Scott M.A."/>
            <person name="Spackman E."/>
            <person name="Goraichik I."/>
            <person name="Dimitrov K.M."/>
            <person name="Suarez D.L."/>
            <person name="Swayne D.E."/>
        </authorList>
    </citation>
    <scope>NUCLEOTIDE SEQUENCE [LARGE SCALE GENOMIC DNA]</scope>
    <source>
        <strain evidence="12 13">DSM 21164</strain>
    </source>
</reference>
<proteinExistence type="inferred from homology"/>
<evidence type="ECO:0000256" key="8">
    <source>
        <dbReference type="ARBA" id="ARBA00031306"/>
    </source>
</evidence>
<dbReference type="SUPFAM" id="SSF143631">
    <property type="entry name" value="ApbE-like"/>
    <property type="match status" value="1"/>
</dbReference>
<accession>A0A1W1Y8A6</accession>
<evidence type="ECO:0000256" key="9">
    <source>
        <dbReference type="ARBA" id="ARBA00048540"/>
    </source>
</evidence>
<evidence type="ECO:0000256" key="6">
    <source>
        <dbReference type="ARBA" id="ARBA00022827"/>
    </source>
</evidence>
<evidence type="ECO:0000256" key="10">
    <source>
        <dbReference type="PIRNR" id="PIRNR006268"/>
    </source>
</evidence>
<feature type="binding site" evidence="11">
    <location>
        <position position="179"/>
    </location>
    <ligand>
        <name>Mg(2+)</name>
        <dbReference type="ChEBI" id="CHEBI:18420"/>
    </ligand>
</feature>
<dbReference type="STRING" id="504486.SAMN05660703_0123"/>
<dbReference type="AlphaFoldDB" id="A0A1W1Y8A6"/>
<name>A0A1W1Y8A6_9FLAO</name>
<dbReference type="EMBL" id="FWXO01000001">
    <property type="protein sequence ID" value="SMC32379.1"/>
    <property type="molecule type" value="Genomic_DNA"/>
</dbReference>
<keyword evidence="6 10" id="KW-0274">FAD</keyword>
<sequence>MKIILLTMTDLLKFNKVAQILGIFLLLCASSCSNDLVESRNSGSALGTTYSIIFYDSVARDYQKEIDSVFNAINQSMSTYIPTSDISRINAGDTTVIVDAMFKEVFEESMKVYTQTNGHFDPTVGVLVNAWGFGPGKQIALDSVKVDSLLAYVGFNKLKLNIDNTLYKANANIVLDFNAIAKGYAVDRIAALLDQKKVENYLVEVGGELVAKGENKIKNKSFVVGIDDPVANDRSVPAAKVHLVNKALASSGNYRHFREDPVTGKKYVHTVDPITGYTKNSNVIGVSVLANTCAEADAYATAFMAMDLDESMQLLLADKNIDAYIIYITVNGEISHFKTDGFSKIMIE</sequence>
<keyword evidence="3 10" id="KW-0285">Flavoprotein</keyword>
<comment type="cofactor">
    <cofactor evidence="11">
        <name>Mg(2+)</name>
        <dbReference type="ChEBI" id="CHEBI:18420"/>
    </cofactor>
    <cofactor evidence="11">
        <name>Mn(2+)</name>
        <dbReference type="ChEBI" id="CHEBI:29035"/>
    </cofactor>
    <text evidence="11">Magnesium. Can also use manganese.</text>
</comment>
<evidence type="ECO:0000256" key="1">
    <source>
        <dbReference type="ARBA" id="ARBA00011955"/>
    </source>
</evidence>
<evidence type="ECO:0000313" key="13">
    <source>
        <dbReference type="Proteomes" id="UP000192360"/>
    </source>
</evidence>
<dbReference type="GO" id="GO:0046872">
    <property type="term" value="F:metal ion binding"/>
    <property type="evidence" value="ECO:0007669"/>
    <property type="project" value="UniProtKB-UniRule"/>
</dbReference>
<comment type="catalytic activity">
    <reaction evidence="9 10">
        <text>L-threonyl-[protein] + FAD = FMN-L-threonyl-[protein] + AMP + H(+)</text>
        <dbReference type="Rhea" id="RHEA:36847"/>
        <dbReference type="Rhea" id="RHEA-COMP:11060"/>
        <dbReference type="Rhea" id="RHEA-COMP:11061"/>
        <dbReference type="ChEBI" id="CHEBI:15378"/>
        <dbReference type="ChEBI" id="CHEBI:30013"/>
        <dbReference type="ChEBI" id="CHEBI:57692"/>
        <dbReference type="ChEBI" id="CHEBI:74257"/>
        <dbReference type="ChEBI" id="CHEBI:456215"/>
        <dbReference type="EC" id="2.7.1.180"/>
    </reaction>
</comment>
<dbReference type="GO" id="GO:0016740">
    <property type="term" value="F:transferase activity"/>
    <property type="evidence" value="ECO:0007669"/>
    <property type="project" value="UniProtKB-UniRule"/>
</dbReference>
<feature type="binding site" evidence="11">
    <location>
        <position position="301"/>
    </location>
    <ligand>
        <name>Mg(2+)</name>
        <dbReference type="ChEBI" id="CHEBI:18420"/>
    </ligand>
</feature>
<organism evidence="12 13">
    <name type="scientific">Cellulophaga tyrosinoxydans</name>
    <dbReference type="NCBI Taxonomy" id="504486"/>
    <lineage>
        <taxon>Bacteria</taxon>
        <taxon>Pseudomonadati</taxon>
        <taxon>Bacteroidota</taxon>
        <taxon>Flavobacteriia</taxon>
        <taxon>Flavobacteriales</taxon>
        <taxon>Flavobacteriaceae</taxon>
        <taxon>Cellulophaga</taxon>
    </lineage>
</organism>
<feature type="binding site" evidence="11">
    <location>
        <position position="297"/>
    </location>
    <ligand>
        <name>Mg(2+)</name>
        <dbReference type="ChEBI" id="CHEBI:18420"/>
    </ligand>
</feature>
<evidence type="ECO:0000256" key="4">
    <source>
        <dbReference type="ARBA" id="ARBA00022679"/>
    </source>
</evidence>
<dbReference type="Gene3D" id="3.10.520.10">
    <property type="entry name" value="ApbE-like domains"/>
    <property type="match status" value="1"/>
</dbReference>
<evidence type="ECO:0000256" key="5">
    <source>
        <dbReference type="ARBA" id="ARBA00022723"/>
    </source>
</evidence>
<comment type="similarity">
    <text evidence="10">Belongs to the ApbE family.</text>
</comment>
<dbReference type="PANTHER" id="PTHR30040:SF2">
    <property type="entry name" value="FAD:PROTEIN FMN TRANSFERASE"/>
    <property type="match status" value="1"/>
</dbReference>
<keyword evidence="4 10" id="KW-0808">Transferase</keyword>
<dbReference type="EC" id="2.7.1.180" evidence="1 10"/>
<dbReference type="PANTHER" id="PTHR30040">
    <property type="entry name" value="THIAMINE BIOSYNTHESIS LIPOPROTEIN APBE"/>
    <property type="match status" value="1"/>
</dbReference>
<keyword evidence="12" id="KW-0449">Lipoprotein</keyword>
<dbReference type="InterPro" id="IPR003374">
    <property type="entry name" value="ApbE-like_sf"/>
</dbReference>
<evidence type="ECO:0000256" key="2">
    <source>
        <dbReference type="ARBA" id="ARBA00016337"/>
    </source>
</evidence>
<dbReference type="Pfam" id="PF02424">
    <property type="entry name" value="ApbE"/>
    <property type="match status" value="1"/>
</dbReference>
<evidence type="ECO:0000313" key="12">
    <source>
        <dbReference type="EMBL" id="SMC32379.1"/>
    </source>
</evidence>
<dbReference type="Proteomes" id="UP000192360">
    <property type="component" value="Unassembled WGS sequence"/>
</dbReference>
<evidence type="ECO:0000256" key="3">
    <source>
        <dbReference type="ARBA" id="ARBA00022630"/>
    </source>
</evidence>
<gene>
    <name evidence="12" type="ORF">SAMN05660703_0123</name>
</gene>